<dbReference type="InterPro" id="IPR011333">
    <property type="entry name" value="SKP1/BTB/POZ_sf"/>
</dbReference>
<dbReference type="Gene3D" id="3.30.710.10">
    <property type="entry name" value="Potassium Channel Kv1.1, Chain A"/>
    <property type="match status" value="2"/>
</dbReference>
<evidence type="ECO:0000256" key="1">
    <source>
        <dbReference type="ARBA" id="ARBA00022737"/>
    </source>
</evidence>
<dbReference type="PROSITE" id="PS50297">
    <property type="entry name" value="ANK_REP_REGION"/>
    <property type="match status" value="2"/>
</dbReference>
<feature type="domain" description="BTB" evidence="5">
    <location>
        <begin position="711"/>
        <end position="777"/>
    </location>
</feature>
<keyword evidence="1" id="KW-0677">Repeat</keyword>
<reference evidence="6" key="1">
    <citation type="submission" date="2020-11" db="EMBL/GenBank/DDBJ databases">
        <authorList>
            <person name="Whitehead M."/>
        </authorList>
    </citation>
    <scope>NUCLEOTIDE SEQUENCE</scope>
    <source>
        <strain evidence="6">EGII</strain>
    </source>
</reference>
<dbReference type="CDD" id="cd18500">
    <property type="entry name" value="BACK_IBtk"/>
    <property type="match status" value="1"/>
</dbReference>
<dbReference type="Gene3D" id="1.25.40.20">
    <property type="entry name" value="Ankyrin repeat-containing domain"/>
    <property type="match status" value="1"/>
</dbReference>
<dbReference type="PANTHER" id="PTHR22872">
    <property type="entry name" value="BTK-BINDING PROTEIN-RELATED"/>
    <property type="match status" value="1"/>
</dbReference>
<dbReference type="InterPro" id="IPR051625">
    <property type="entry name" value="Signaling_Regulatory_Domain"/>
</dbReference>
<dbReference type="PROSITE" id="PS50097">
    <property type="entry name" value="BTB"/>
    <property type="match status" value="2"/>
</dbReference>
<dbReference type="EMBL" id="CAJHJT010000056">
    <property type="protein sequence ID" value="CAD7014875.1"/>
    <property type="molecule type" value="Genomic_DNA"/>
</dbReference>
<dbReference type="InterPro" id="IPR009091">
    <property type="entry name" value="RCC1/BLIP-II"/>
</dbReference>
<keyword evidence="7" id="KW-1185">Reference proteome</keyword>
<dbReference type="Pfam" id="PF12796">
    <property type="entry name" value="Ank_2"/>
    <property type="match status" value="1"/>
</dbReference>
<evidence type="ECO:0000313" key="6">
    <source>
        <dbReference type="EMBL" id="CAD7014875.1"/>
    </source>
</evidence>
<proteinExistence type="predicted"/>
<protein>
    <submittedName>
        <fullName evidence="6">(Mediterranean fruit fly) hypothetical protein</fullName>
    </submittedName>
</protein>
<sequence length="1223" mass="138929">MASAKTSTLTPRNYEYDCTRKCRLVHHGSQISAALTKRTISDEQLAAFIAKTCANFMDIVDDLGRSAVHLAASMSRYEILEWLLNQGAIINGRDCESGSSALHRSIYYGSVDCAVLLLRYGASPDLLDEDTRCALQNVCRPADFGKYKDVASNNEILLWGTNKNYNLGTGNSEPTNTPQSVEFFRREHISIKSVALGAYHSLFLNKSGLVYAVGHGEGGRLGNGSEHSLAAPKKVKVPIKGNGEHVIAISVSRKHSLLLTNNSTVFACGLNEDKQLGVRDVGEKLSAFREVLTLRDLKVTDLKRVIARDYHSITYSNKCVYMWGANHGQMGLDNSVKAVPMPRQLKLPLGTEIIFVEANNAATVVYTKDDNILLYFNNKMRTIKPPNFESLKSICVFGGDTSKSGKGTATALKLLMLTETNVIFFWYEMTQQFYRCSFSHIRITQIDKILYKANQVFILSDGDVYKGKCQQVPVPSYMTKSESQKHPSSAANIWSSCNQNKTEICKDHMIRIELQRYSSVDRAVDISCDEDITSFAVLQESHYKYFKAPYLHAESYSFKKLYNDMDVFDAVHDVVFHVDSETYAAHKFIIYARAPGLGDILRSYEDKEIYLNFKLLTGKMFEIILKHIYTNQLPSEEDFDNIQHSLGPDCPTDGGDVCKLFLKYVEKFKLPNLANYLKSYLLRSPFYLPQYPDKSVCRFDRLHHGDFPELYDVRIICGNDVVIPAHKCILVARLDYFNMMFTHTWAEQSTINLSTIPPEYMQPIVEFLYSSEVEHFRKQNYSEAFLYNMIVYCDQFFIERLRKVCEIMILDKISIRRCGEMLDFACMYNCELMKRGCMDFICQNLARVLNYKSLDICDPDALKCINKHYRQMYSEVFDYRVITPDSGAVDDELLMSFVSDFHVDLNYRMDEDEDAVHKSAAKLKSRENKNNMNSKRQYELEAISSMLESINVDEKNLKSPQETQSKTTKEAADVAEKLQAEARNWMKVADKKDLKKRQTLEGSLKINEILKAEEKPIIELVPLTKMHGEATTAKTSEKPLPEDPASVTPVKGYSLNLADFTTPPSREKLSQKQRKRLSSESTQSWRAPAPTDSKPVNIPVTPPNAWGVVPQASSSAYSVSPPTGSISDPSSFANMMRAGNSNVHNSSPQTADNSFSRILADERKQRDYYERMRNKSLVLTQIEERAIAELREFYNVDNVTDEEIVIERKALAPTMNFAVWQRH</sequence>
<gene>
    <name evidence="6" type="ORF">CCAP1982_LOCUS22839</name>
</gene>
<dbReference type="SUPFAM" id="SSF50985">
    <property type="entry name" value="RCC1/BLIP-II"/>
    <property type="match status" value="1"/>
</dbReference>
<keyword evidence="2" id="KW-0040">ANK repeat</keyword>
<dbReference type="Pfam" id="PF00415">
    <property type="entry name" value="RCC1"/>
    <property type="match status" value="2"/>
</dbReference>
<dbReference type="SMART" id="SM00225">
    <property type="entry name" value="BTB"/>
    <property type="match status" value="2"/>
</dbReference>
<feature type="repeat" description="ANK" evidence="2">
    <location>
        <begin position="97"/>
        <end position="129"/>
    </location>
</feature>
<dbReference type="Proteomes" id="UP000606786">
    <property type="component" value="Unassembled WGS sequence"/>
</dbReference>
<dbReference type="InterPro" id="IPR000408">
    <property type="entry name" value="Reg_chr_condens"/>
</dbReference>
<dbReference type="Gene3D" id="2.130.10.30">
    <property type="entry name" value="Regulator of chromosome condensation 1/beta-lactamase-inhibitor protein II"/>
    <property type="match status" value="1"/>
</dbReference>
<dbReference type="InterPro" id="IPR002110">
    <property type="entry name" value="Ankyrin_rpt"/>
</dbReference>
<dbReference type="SUPFAM" id="SSF48403">
    <property type="entry name" value="Ankyrin repeat"/>
    <property type="match status" value="1"/>
</dbReference>
<dbReference type="PANTHER" id="PTHR22872:SF2">
    <property type="entry name" value="INHIBITOR OF BRUTON TYROSINE KINASE"/>
    <property type="match status" value="1"/>
</dbReference>
<evidence type="ECO:0000256" key="2">
    <source>
        <dbReference type="PROSITE-ProRule" id="PRU00023"/>
    </source>
</evidence>
<feature type="repeat" description="RCC1" evidence="3">
    <location>
        <begin position="208"/>
        <end position="262"/>
    </location>
</feature>
<dbReference type="SMART" id="SM00248">
    <property type="entry name" value="ANK"/>
    <property type="match status" value="2"/>
</dbReference>
<dbReference type="PROSITE" id="PS50012">
    <property type="entry name" value="RCC1_3"/>
    <property type="match status" value="2"/>
</dbReference>
<organism evidence="6 7">
    <name type="scientific">Ceratitis capitata</name>
    <name type="common">Mediterranean fruit fly</name>
    <name type="synonym">Tephritis capitata</name>
    <dbReference type="NCBI Taxonomy" id="7213"/>
    <lineage>
        <taxon>Eukaryota</taxon>
        <taxon>Metazoa</taxon>
        <taxon>Ecdysozoa</taxon>
        <taxon>Arthropoda</taxon>
        <taxon>Hexapoda</taxon>
        <taxon>Insecta</taxon>
        <taxon>Pterygota</taxon>
        <taxon>Neoptera</taxon>
        <taxon>Endopterygota</taxon>
        <taxon>Diptera</taxon>
        <taxon>Brachycera</taxon>
        <taxon>Muscomorpha</taxon>
        <taxon>Tephritoidea</taxon>
        <taxon>Tephritidae</taxon>
        <taxon>Ceratitis</taxon>
        <taxon>Ceratitis</taxon>
    </lineage>
</organism>
<name>A0A811VG77_CERCA</name>
<dbReference type="PROSITE" id="PS50088">
    <property type="entry name" value="ANK_REPEAT"/>
    <property type="match status" value="2"/>
</dbReference>
<dbReference type="InterPro" id="IPR036770">
    <property type="entry name" value="Ankyrin_rpt-contain_sf"/>
</dbReference>
<dbReference type="OrthoDB" id="1893551at2759"/>
<comment type="caution">
    <text evidence="6">The sequence shown here is derived from an EMBL/GenBank/DDBJ whole genome shotgun (WGS) entry which is preliminary data.</text>
</comment>
<feature type="repeat" description="RCC1" evidence="3">
    <location>
        <begin position="154"/>
        <end position="207"/>
    </location>
</feature>
<dbReference type="SUPFAM" id="SSF54695">
    <property type="entry name" value="POZ domain"/>
    <property type="match status" value="2"/>
</dbReference>
<evidence type="ECO:0000256" key="3">
    <source>
        <dbReference type="PROSITE-ProRule" id="PRU00235"/>
    </source>
</evidence>
<dbReference type="AlphaFoldDB" id="A0A811VG77"/>
<dbReference type="Pfam" id="PF00651">
    <property type="entry name" value="BTB"/>
    <property type="match status" value="2"/>
</dbReference>
<evidence type="ECO:0000313" key="7">
    <source>
        <dbReference type="Proteomes" id="UP000606786"/>
    </source>
</evidence>
<evidence type="ECO:0000259" key="5">
    <source>
        <dbReference type="PROSITE" id="PS50097"/>
    </source>
</evidence>
<feature type="repeat" description="ANK" evidence="2">
    <location>
        <begin position="63"/>
        <end position="95"/>
    </location>
</feature>
<dbReference type="InterPro" id="IPR000210">
    <property type="entry name" value="BTB/POZ_dom"/>
</dbReference>
<evidence type="ECO:0000256" key="4">
    <source>
        <dbReference type="SAM" id="MobiDB-lite"/>
    </source>
</evidence>
<accession>A0A811VG77</accession>
<feature type="region of interest" description="Disordered" evidence="4">
    <location>
        <begin position="1055"/>
        <end position="1098"/>
    </location>
</feature>
<feature type="domain" description="BTB" evidence="5">
    <location>
        <begin position="572"/>
        <end position="637"/>
    </location>
</feature>